<keyword evidence="3" id="KW-1185">Reference proteome</keyword>
<sequence length="111" mass="12236">MHKLGLKTEQFDGVFKGLSSKVSRTASVTPKVWGPAVYPTQSEDSSEVKPPVSKTPSGLVNPAAHSSRLGPIIRDENGRRVDKELHVDQDVVDRIKKGHLCYSFYLRGECS</sequence>
<comment type="caution">
    <text evidence="2">The sequence shown here is derived from an EMBL/GenBank/DDBJ whole genome shotgun (WGS) entry which is preliminary data.</text>
</comment>
<evidence type="ECO:0000313" key="3">
    <source>
        <dbReference type="Proteomes" id="UP001446871"/>
    </source>
</evidence>
<evidence type="ECO:0000256" key="1">
    <source>
        <dbReference type="SAM" id="MobiDB-lite"/>
    </source>
</evidence>
<evidence type="ECO:0000313" key="2">
    <source>
        <dbReference type="EMBL" id="KAK8064293.1"/>
    </source>
</evidence>
<gene>
    <name evidence="2" type="ORF">PG996_008945</name>
</gene>
<accession>A0ABR1V2R0</accession>
<dbReference type="EMBL" id="JAQQWM010000005">
    <property type="protein sequence ID" value="KAK8064293.1"/>
    <property type="molecule type" value="Genomic_DNA"/>
</dbReference>
<proteinExistence type="predicted"/>
<protein>
    <submittedName>
        <fullName evidence="2">Uncharacterized protein</fullName>
    </submittedName>
</protein>
<organism evidence="2 3">
    <name type="scientific">Apiospora saccharicola</name>
    <dbReference type="NCBI Taxonomy" id="335842"/>
    <lineage>
        <taxon>Eukaryota</taxon>
        <taxon>Fungi</taxon>
        <taxon>Dikarya</taxon>
        <taxon>Ascomycota</taxon>
        <taxon>Pezizomycotina</taxon>
        <taxon>Sordariomycetes</taxon>
        <taxon>Xylariomycetidae</taxon>
        <taxon>Amphisphaeriales</taxon>
        <taxon>Apiosporaceae</taxon>
        <taxon>Apiospora</taxon>
    </lineage>
</organism>
<dbReference type="Proteomes" id="UP001446871">
    <property type="component" value="Unassembled WGS sequence"/>
</dbReference>
<reference evidence="2 3" key="1">
    <citation type="submission" date="2023-01" db="EMBL/GenBank/DDBJ databases">
        <title>Analysis of 21 Apiospora genomes using comparative genomics revels a genus with tremendous synthesis potential of carbohydrate active enzymes and secondary metabolites.</title>
        <authorList>
            <person name="Sorensen T."/>
        </authorList>
    </citation>
    <scope>NUCLEOTIDE SEQUENCE [LARGE SCALE GENOMIC DNA]</scope>
    <source>
        <strain evidence="2 3">CBS 83171</strain>
    </source>
</reference>
<name>A0ABR1V2R0_9PEZI</name>
<feature type="region of interest" description="Disordered" evidence="1">
    <location>
        <begin position="34"/>
        <end position="70"/>
    </location>
</feature>